<comment type="catalytic activity">
    <reaction evidence="7">
        <text>L-threonyl-[protein] + ATP = O-phospho-L-threonyl-[protein] + ADP + H(+)</text>
        <dbReference type="Rhea" id="RHEA:46608"/>
        <dbReference type="Rhea" id="RHEA-COMP:11060"/>
        <dbReference type="Rhea" id="RHEA-COMP:11605"/>
        <dbReference type="ChEBI" id="CHEBI:15378"/>
        <dbReference type="ChEBI" id="CHEBI:30013"/>
        <dbReference type="ChEBI" id="CHEBI:30616"/>
        <dbReference type="ChEBI" id="CHEBI:61977"/>
        <dbReference type="ChEBI" id="CHEBI:456216"/>
        <dbReference type="EC" id="2.7.11.1"/>
    </reaction>
</comment>
<gene>
    <name evidence="11" type="ORF">BLNAU_19229</name>
</gene>
<organism evidence="11 12">
    <name type="scientific">Blattamonas nauphoetae</name>
    <dbReference type="NCBI Taxonomy" id="2049346"/>
    <lineage>
        <taxon>Eukaryota</taxon>
        <taxon>Metamonada</taxon>
        <taxon>Preaxostyla</taxon>
        <taxon>Oxymonadida</taxon>
        <taxon>Blattamonas</taxon>
    </lineage>
</organism>
<evidence type="ECO:0000256" key="6">
    <source>
        <dbReference type="ARBA" id="ARBA00022840"/>
    </source>
</evidence>
<dbReference type="PROSITE" id="PS00108">
    <property type="entry name" value="PROTEIN_KINASE_ST"/>
    <property type="match status" value="1"/>
</dbReference>
<feature type="coiled-coil region" evidence="9">
    <location>
        <begin position="280"/>
        <end position="307"/>
    </location>
</feature>
<name>A0ABQ9X264_9EUKA</name>
<dbReference type="PROSITE" id="PS50011">
    <property type="entry name" value="PROTEIN_KINASE_DOM"/>
    <property type="match status" value="1"/>
</dbReference>
<keyword evidence="2" id="KW-0723">Serine/threonine-protein kinase</keyword>
<dbReference type="PANTHER" id="PTHR44899:SF10">
    <property type="entry name" value="NIMA-RELATED KINASE 2"/>
    <property type="match status" value="1"/>
</dbReference>
<feature type="domain" description="Protein kinase" evidence="10">
    <location>
        <begin position="11"/>
        <end position="271"/>
    </location>
</feature>
<evidence type="ECO:0000313" key="12">
    <source>
        <dbReference type="Proteomes" id="UP001281761"/>
    </source>
</evidence>
<dbReference type="Gene3D" id="1.10.510.10">
    <property type="entry name" value="Transferase(Phosphotransferase) domain 1"/>
    <property type="match status" value="1"/>
</dbReference>
<dbReference type="SMART" id="SM00220">
    <property type="entry name" value="S_TKc"/>
    <property type="match status" value="1"/>
</dbReference>
<dbReference type="InterPro" id="IPR011009">
    <property type="entry name" value="Kinase-like_dom_sf"/>
</dbReference>
<keyword evidence="9" id="KW-0175">Coiled coil</keyword>
<evidence type="ECO:0000313" key="11">
    <source>
        <dbReference type="EMBL" id="KAK2945861.1"/>
    </source>
</evidence>
<dbReference type="EMBL" id="JARBJD010000245">
    <property type="protein sequence ID" value="KAK2945861.1"/>
    <property type="molecule type" value="Genomic_DNA"/>
</dbReference>
<evidence type="ECO:0000256" key="1">
    <source>
        <dbReference type="ARBA" id="ARBA00012513"/>
    </source>
</evidence>
<evidence type="ECO:0000256" key="2">
    <source>
        <dbReference type="ARBA" id="ARBA00022527"/>
    </source>
</evidence>
<evidence type="ECO:0000256" key="3">
    <source>
        <dbReference type="ARBA" id="ARBA00022679"/>
    </source>
</evidence>
<evidence type="ECO:0000259" key="10">
    <source>
        <dbReference type="PROSITE" id="PS50011"/>
    </source>
</evidence>
<reference evidence="11 12" key="1">
    <citation type="journal article" date="2022" name="bioRxiv">
        <title>Genomics of Preaxostyla Flagellates Illuminates Evolutionary Transitions and the Path Towards Mitochondrial Loss.</title>
        <authorList>
            <person name="Novak L.V.F."/>
            <person name="Treitli S.C."/>
            <person name="Pyrih J."/>
            <person name="Halakuc P."/>
            <person name="Pipaliya S.V."/>
            <person name="Vacek V."/>
            <person name="Brzon O."/>
            <person name="Soukal P."/>
            <person name="Eme L."/>
            <person name="Dacks J.B."/>
            <person name="Karnkowska A."/>
            <person name="Elias M."/>
            <person name="Hampl V."/>
        </authorList>
    </citation>
    <scope>NUCLEOTIDE SEQUENCE [LARGE SCALE GENOMIC DNA]</scope>
    <source>
        <strain evidence="11">NAU3</strain>
        <tissue evidence="11">Gut</tissue>
    </source>
</reference>
<evidence type="ECO:0000256" key="9">
    <source>
        <dbReference type="SAM" id="Coils"/>
    </source>
</evidence>
<keyword evidence="6" id="KW-0067">ATP-binding</keyword>
<dbReference type="PANTHER" id="PTHR44899">
    <property type="entry name" value="CAMK FAMILY PROTEIN KINASE"/>
    <property type="match status" value="1"/>
</dbReference>
<evidence type="ECO:0000256" key="8">
    <source>
        <dbReference type="ARBA" id="ARBA00048679"/>
    </source>
</evidence>
<keyword evidence="4" id="KW-0547">Nucleotide-binding</keyword>
<dbReference type="EC" id="2.7.11.1" evidence="1"/>
<keyword evidence="5 11" id="KW-0418">Kinase</keyword>
<accession>A0ABQ9X264</accession>
<evidence type="ECO:0000256" key="5">
    <source>
        <dbReference type="ARBA" id="ARBA00022777"/>
    </source>
</evidence>
<comment type="catalytic activity">
    <reaction evidence="8">
        <text>L-seryl-[protein] + ATP = O-phospho-L-seryl-[protein] + ADP + H(+)</text>
        <dbReference type="Rhea" id="RHEA:17989"/>
        <dbReference type="Rhea" id="RHEA-COMP:9863"/>
        <dbReference type="Rhea" id="RHEA-COMP:11604"/>
        <dbReference type="ChEBI" id="CHEBI:15378"/>
        <dbReference type="ChEBI" id="CHEBI:29999"/>
        <dbReference type="ChEBI" id="CHEBI:30616"/>
        <dbReference type="ChEBI" id="CHEBI:83421"/>
        <dbReference type="ChEBI" id="CHEBI:456216"/>
        <dbReference type="EC" id="2.7.11.1"/>
    </reaction>
</comment>
<evidence type="ECO:0000256" key="7">
    <source>
        <dbReference type="ARBA" id="ARBA00047899"/>
    </source>
</evidence>
<dbReference type="Pfam" id="PF00069">
    <property type="entry name" value="Pkinase"/>
    <property type="match status" value="1"/>
</dbReference>
<dbReference type="InterPro" id="IPR008271">
    <property type="entry name" value="Ser/Thr_kinase_AS"/>
</dbReference>
<dbReference type="Gene3D" id="3.30.200.20">
    <property type="entry name" value="Phosphorylase Kinase, domain 1"/>
    <property type="match status" value="2"/>
</dbReference>
<dbReference type="GO" id="GO:0004674">
    <property type="term" value="F:protein serine/threonine kinase activity"/>
    <property type="evidence" value="ECO:0007669"/>
    <property type="project" value="UniProtKB-EC"/>
</dbReference>
<dbReference type="InterPro" id="IPR051131">
    <property type="entry name" value="NEK_Ser/Thr_kinase_NIMA"/>
</dbReference>
<comment type="caution">
    <text evidence="11">The sequence shown here is derived from an EMBL/GenBank/DDBJ whole genome shotgun (WGS) entry which is preliminary data.</text>
</comment>
<proteinExistence type="predicted"/>
<evidence type="ECO:0000256" key="4">
    <source>
        <dbReference type="ARBA" id="ARBA00022741"/>
    </source>
</evidence>
<keyword evidence="3 11" id="KW-0808">Transferase</keyword>
<dbReference type="InterPro" id="IPR000719">
    <property type="entry name" value="Prot_kinase_dom"/>
</dbReference>
<dbReference type="CDD" id="cd08217">
    <property type="entry name" value="STKc_Nek2"/>
    <property type="match status" value="1"/>
</dbReference>
<sequence>MSTAENQLNEYEILNEIGQGSFGIVRRVRHRRTQKVYAWKEVHYAGMSEKEKTLLVNEVNILRELHHPNIVRYYDRIVDKHNAKLYIIMEYCDGGDLGRVIRRCREKSVYVDEDVVWKILAQLSSALKDCHSHTPSKILHRDIKPKNIFLNKQKIAKLGDFGLSRTLDNGSFAVTTLGTPYYTSPEQIQQQAYDERSDIWSLGCVIYELCRLRPPFTGENRQDLDHKICHAPVESIGSHYSQELFSVIKGMLEKNSSKRITIDQLCQHPQIILRLRELKVQNHLIQLQKKEAELVEREKKIHSKELELRQKEMLLTQREQDLRQTFRPEQSLSRSSSVKAYH</sequence>
<dbReference type="Proteomes" id="UP001281761">
    <property type="component" value="Unassembled WGS sequence"/>
</dbReference>
<dbReference type="SUPFAM" id="SSF56112">
    <property type="entry name" value="Protein kinase-like (PK-like)"/>
    <property type="match status" value="1"/>
</dbReference>
<protein>
    <recommendedName>
        <fullName evidence="1">non-specific serine/threonine protein kinase</fullName>
        <ecNumber evidence="1">2.7.11.1</ecNumber>
    </recommendedName>
</protein>
<keyword evidence="12" id="KW-1185">Reference proteome</keyword>